<dbReference type="GO" id="GO:0005524">
    <property type="term" value="F:ATP binding"/>
    <property type="evidence" value="ECO:0007669"/>
    <property type="project" value="UniProtKB-UniRule"/>
</dbReference>
<reference evidence="9 10" key="1">
    <citation type="submission" date="2011-11" db="EMBL/GenBank/DDBJ databases">
        <title>The Noncontiguous Finished sequence of Saccharomonospora cyanea NA-134.</title>
        <authorList>
            <consortium name="US DOE Joint Genome Institute"/>
            <person name="Lucas S."/>
            <person name="Han J."/>
            <person name="Lapidus A."/>
            <person name="Cheng J.-F."/>
            <person name="Goodwin L."/>
            <person name="Pitluck S."/>
            <person name="Peters L."/>
            <person name="Ovchinnikova G."/>
            <person name="Lu M."/>
            <person name="Detter J.C."/>
            <person name="Han C."/>
            <person name="Tapia R."/>
            <person name="Land M."/>
            <person name="Hauser L."/>
            <person name="Kyrpides N."/>
            <person name="Ivanova N."/>
            <person name="Pagani I."/>
            <person name="Brambilla E.-M."/>
            <person name="Klenk H.-P."/>
            <person name="Woyke T."/>
        </authorList>
    </citation>
    <scope>NUCLEOTIDE SEQUENCE [LARGE SCALE GENOMIC DNA]</scope>
    <source>
        <strain evidence="9 10">NA-134</strain>
    </source>
</reference>
<dbReference type="InterPro" id="IPR000719">
    <property type="entry name" value="Prot_kinase_dom"/>
</dbReference>
<dbReference type="InterPro" id="IPR011009">
    <property type="entry name" value="Kinase-like_dom_sf"/>
</dbReference>
<keyword evidence="3 9" id="KW-0418">Kinase</keyword>
<keyword evidence="2 5" id="KW-0547">Nucleotide-binding</keyword>
<dbReference type="PANTHER" id="PTHR43289">
    <property type="entry name" value="MITOGEN-ACTIVATED PROTEIN KINASE KINASE KINASE 20-RELATED"/>
    <property type="match status" value="1"/>
</dbReference>
<keyword evidence="10" id="KW-1185">Reference proteome</keyword>
<evidence type="ECO:0000259" key="8">
    <source>
        <dbReference type="PROSITE" id="PS50011"/>
    </source>
</evidence>
<evidence type="ECO:0000313" key="10">
    <source>
        <dbReference type="Proteomes" id="UP000002791"/>
    </source>
</evidence>
<evidence type="ECO:0000256" key="6">
    <source>
        <dbReference type="SAM" id="MobiDB-lite"/>
    </source>
</evidence>
<sequence length="639" mass="66778">MKPLAQHDPQHVGPYRVLASLGEGGMGRVLLAAGPDGRPAAVKLVHASFARDAVFRERFRREIEACRLVSGAYTAPVLAADPDSPTPWLATLYVPGPSLRQVVADIGPLPAPSLHRLAVGLATALADIHRAGLVHRDLKPGNVLLTHDGPRVIDFGIARAAEDDVELTGTGSVIGSPEFMSPEQAHGHSPTAATDLFSLGSVLVFAATGRSPFTGSSVAQALYNVVHVEPDLTGIPDPMREVVAACLDKEPARRPTPHELLDHLVTIGTAAPGTAPWPHLVHELISAQEAQAGHVLTAGPASVTPKRRRTVLAGVAALAVVGVVAVTATVALSGGDRTETGQASAGDPAPTPLPGNGSVTPEPQQADDHPLGLDRLRAVDPCRVLADEDGLTPRPAVHLSRCTYEHDDGRWFDLALGDAVPVEPTPGDEVKATDVDGLALVVDDTGEGRCEAAAVLPEHPDLAVSVDVGPGVGQVVEAPCTTVHDLLSTALDRLGAGGPERDPVPGSLATVDPCELIEQAEISEIFTVTPTVVPDGLHGCEWEVSGTLDVELAKQVDPAKLPDDWEKASLGEHTVYLQRDPQRGSPSCAVSWAHLPSDESFTEVVTLRYRATATGLPVEEVCAATRSAAELVLARLPQP</sequence>
<proteinExistence type="predicted"/>
<dbReference type="AlphaFoldDB" id="H5XMY8"/>
<dbReference type="SMART" id="SM00220">
    <property type="entry name" value="S_TKc"/>
    <property type="match status" value="1"/>
</dbReference>
<dbReference type="EMBL" id="CM001440">
    <property type="protein sequence ID" value="EHR63155.1"/>
    <property type="molecule type" value="Genomic_DNA"/>
</dbReference>
<dbReference type="STRING" id="882082.SaccyDRAFT_4340"/>
<dbReference type="CDD" id="cd14014">
    <property type="entry name" value="STKc_PknB_like"/>
    <property type="match status" value="1"/>
</dbReference>
<evidence type="ECO:0000256" key="4">
    <source>
        <dbReference type="ARBA" id="ARBA00022840"/>
    </source>
</evidence>
<feature type="region of interest" description="Disordered" evidence="6">
    <location>
        <begin position="336"/>
        <end position="370"/>
    </location>
</feature>
<evidence type="ECO:0000256" key="2">
    <source>
        <dbReference type="ARBA" id="ARBA00022741"/>
    </source>
</evidence>
<evidence type="ECO:0000256" key="3">
    <source>
        <dbReference type="ARBA" id="ARBA00022777"/>
    </source>
</evidence>
<dbReference type="InterPro" id="IPR008271">
    <property type="entry name" value="Ser/Thr_kinase_AS"/>
</dbReference>
<keyword evidence="7" id="KW-0812">Transmembrane</keyword>
<dbReference type="PANTHER" id="PTHR43289:SF34">
    <property type="entry name" value="SERINE_THREONINE-PROTEIN KINASE YBDM-RELATED"/>
    <property type="match status" value="1"/>
</dbReference>
<dbReference type="OrthoDB" id="9762169at2"/>
<feature type="binding site" evidence="5">
    <location>
        <position position="43"/>
    </location>
    <ligand>
        <name>ATP</name>
        <dbReference type="ChEBI" id="CHEBI:30616"/>
    </ligand>
</feature>
<keyword evidence="7" id="KW-1133">Transmembrane helix</keyword>
<dbReference type="HOGENOM" id="CLU_428181_0_0_11"/>
<dbReference type="eggNOG" id="COG0515">
    <property type="taxonomic scope" value="Bacteria"/>
</dbReference>
<evidence type="ECO:0000256" key="1">
    <source>
        <dbReference type="ARBA" id="ARBA00022679"/>
    </source>
</evidence>
<dbReference type="SUPFAM" id="SSF56112">
    <property type="entry name" value="Protein kinase-like (PK-like)"/>
    <property type="match status" value="1"/>
</dbReference>
<organism evidence="9 10">
    <name type="scientific">Saccharomonospora cyanea NA-134</name>
    <dbReference type="NCBI Taxonomy" id="882082"/>
    <lineage>
        <taxon>Bacteria</taxon>
        <taxon>Bacillati</taxon>
        <taxon>Actinomycetota</taxon>
        <taxon>Actinomycetes</taxon>
        <taxon>Pseudonocardiales</taxon>
        <taxon>Pseudonocardiaceae</taxon>
        <taxon>Saccharomonospora</taxon>
    </lineage>
</organism>
<keyword evidence="1" id="KW-0808">Transferase</keyword>
<protein>
    <submittedName>
        <fullName evidence="9">Protein kinase family protein</fullName>
    </submittedName>
</protein>
<dbReference type="RefSeq" id="WP_005459281.1">
    <property type="nucleotide sequence ID" value="NZ_CM001440.1"/>
</dbReference>
<keyword evidence="4 5" id="KW-0067">ATP-binding</keyword>
<dbReference type="PROSITE" id="PS50011">
    <property type="entry name" value="PROTEIN_KINASE_DOM"/>
    <property type="match status" value="1"/>
</dbReference>
<name>H5XMY8_9PSEU</name>
<evidence type="ECO:0000256" key="7">
    <source>
        <dbReference type="SAM" id="Phobius"/>
    </source>
</evidence>
<dbReference type="Proteomes" id="UP000002791">
    <property type="component" value="Chromosome"/>
</dbReference>
<dbReference type="PROSITE" id="PS00107">
    <property type="entry name" value="PROTEIN_KINASE_ATP"/>
    <property type="match status" value="1"/>
</dbReference>
<dbReference type="Gene3D" id="1.10.510.10">
    <property type="entry name" value="Transferase(Phosphotransferase) domain 1"/>
    <property type="match status" value="1"/>
</dbReference>
<accession>H5XMY8</accession>
<dbReference type="PROSITE" id="PS00108">
    <property type="entry name" value="PROTEIN_KINASE_ST"/>
    <property type="match status" value="1"/>
</dbReference>
<evidence type="ECO:0000313" key="9">
    <source>
        <dbReference type="EMBL" id="EHR63155.1"/>
    </source>
</evidence>
<feature type="transmembrane region" description="Helical" evidence="7">
    <location>
        <begin position="311"/>
        <end position="332"/>
    </location>
</feature>
<feature type="domain" description="Protein kinase" evidence="8">
    <location>
        <begin position="15"/>
        <end position="266"/>
    </location>
</feature>
<evidence type="ECO:0000256" key="5">
    <source>
        <dbReference type="PROSITE-ProRule" id="PRU10141"/>
    </source>
</evidence>
<dbReference type="Gene3D" id="3.30.200.20">
    <property type="entry name" value="Phosphorylase Kinase, domain 1"/>
    <property type="match status" value="1"/>
</dbReference>
<keyword evidence="7" id="KW-0472">Membrane</keyword>
<dbReference type="GO" id="GO:0004674">
    <property type="term" value="F:protein serine/threonine kinase activity"/>
    <property type="evidence" value="ECO:0007669"/>
    <property type="project" value="TreeGrafter"/>
</dbReference>
<gene>
    <name evidence="9" type="ORF">SaccyDRAFT_4340</name>
</gene>
<dbReference type="InterPro" id="IPR017441">
    <property type="entry name" value="Protein_kinase_ATP_BS"/>
</dbReference>
<dbReference type="Pfam" id="PF00069">
    <property type="entry name" value="Pkinase"/>
    <property type="match status" value="1"/>
</dbReference>